<keyword evidence="4" id="KW-1185">Reference proteome</keyword>
<protein>
    <submittedName>
        <fullName evidence="3">Uncharacterized protein</fullName>
    </submittedName>
</protein>
<keyword evidence="2" id="KW-1133">Transmembrane helix</keyword>
<evidence type="ECO:0000313" key="3">
    <source>
        <dbReference type="EMBL" id="MFD0289484.1"/>
    </source>
</evidence>
<feature type="compositionally biased region" description="Basic and acidic residues" evidence="1">
    <location>
        <begin position="192"/>
        <end position="216"/>
    </location>
</feature>
<name>A0ABW2W3G6_9ACTN</name>
<dbReference type="RefSeq" id="WP_381258536.1">
    <property type="nucleotide sequence ID" value="NZ_JBHTBI010000025.1"/>
</dbReference>
<proteinExistence type="predicted"/>
<gene>
    <name evidence="3" type="ORF">ACFQZP_49435</name>
</gene>
<evidence type="ECO:0000256" key="2">
    <source>
        <dbReference type="SAM" id="Phobius"/>
    </source>
</evidence>
<keyword evidence="2" id="KW-0472">Membrane</keyword>
<reference evidence="4" key="1">
    <citation type="journal article" date="2019" name="Int. J. Syst. Evol. Microbiol.">
        <title>The Global Catalogue of Microorganisms (GCM) 10K type strain sequencing project: providing services to taxonomists for standard genome sequencing and annotation.</title>
        <authorList>
            <consortium name="The Broad Institute Genomics Platform"/>
            <consortium name="The Broad Institute Genome Sequencing Center for Infectious Disease"/>
            <person name="Wu L."/>
            <person name="Ma J."/>
        </authorList>
    </citation>
    <scope>NUCLEOTIDE SEQUENCE [LARGE SCALE GENOMIC DNA]</scope>
    <source>
        <strain evidence="4">CGMCC 4.7198</strain>
    </source>
</reference>
<evidence type="ECO:0000256" key="1">
    <source>
        <dbReference type="SAM" id="MobiDB-lite"/>
    </source>
</evidence>
<sequence>MSTPLPLPGPDRSGISPDAHDTPPAPRHADPIDGLVHAAVADRPLEEVIQLITLLEQSPAYARTTVDALRAVGVDRSVEDVGRLVVRLASPSRSPDSADEAIRSAAESRPVEDVTRLMALLHQPSVESHCAEEAVRTIASRRPVEELVQLIGQLSEGRAATGTPGAGTPVRDTRTGAPPPEEAAGPTPRLTAGRDRSTPHDRAARQARERGERDPARTTTLPNWPRWLTAAALVVCGLMHLPLHRDGAPLGVYGFAVGVCALCLVLAVAVLLRGAVPLLVAAVLVPAALATLQLLEERLHSRALTRALEIGVAPSWAAGLAAVTAALVALTVLLAALAAERTGRHPAPRPSAPTASSTERRDTANSARPTRGSTLRSPGGPSRV</sequence>
<feature type="region of interest" description="Disordered" evidence="1">
    <location>
        <begin position="1"/>
        <end position="32"/>
    </location>
</feature>
<comment type="caution">
    <text evidence="3">The sequence shown here is derived from an EMBL/GenBank/DDBJ whole genome shotgun (WGS) entry which is preliminary data.</text>
</comment>
<feature type="compositionally biased region" description="Polar residues" evidence="1">
    <location>
        <begin position="364"/>
        <end position="376"/>
    </location>
</feature>
<keyword evidence="2" id="KW-0812">Transmembrane</keyword>
<feature type="transmembrane region" description="Helical" evidence="2">
    <location>
        <begin position="316"/>
        <end position="339"/>
    </location>
</feature>
<dbReference type="Proteomes" id="UP001596957">
    <property type="component" value="Unassembled WGS sequence"/>
</dbReference>
<feature type="region of interest" description="Disordered" evidence="1">
    <location>
        <begin position="155"/>
        <end position="220"/>
    </location>
</feature>
<dbReference type="EMBL" id="JBHTEC010000009">
    <property type="protein sequence ID" value="MFD0289484.1"/>
    <property type="molecule type" value="Genomic_DNA"/>
</dbReference>
<feature type="compositionally biased region" description="Low complexity" evidence="1">
    <location>
        <begin position="159"/>
        <end position="169"/>
    </location>
</feature>
<feature type="transmembrane region" description="Helical" evidence="2">
    <location>
        <begin position="250"/>
        <end position="272"/>
    </location>
</feature>
<organism evidence="3 4">
    <name type="scientific">Streptomyces lutosisoli</name>
    <dbReference type="NCBI Taxonomy" id="2665721"/>
    <lineage>
        <taxon>Bacteria</taxon>
        <taxon>Bacillati</taxon>
        <taxon>Actinomycetota</taxon>
        <taxon>Actinomycetes</taxon>
        <taxon>Kitasatosporales</taxon>
        <taxon>Streptomycetaceae</taxon>
        <taxon>Streptomyces</taxon>
    </lineage>
</organism>
<feature type="transmembrane region" description="Helical" evidence="2">
    <location>
        <begin position="278"/>
        <end position="295"/>
    </location>
</feature>
<evidence type="ECO:0000313" key="4">
    <source>
        <dbReference type="Proteomes" id="UP001596957"/>
    </source>
</evidence>
<feature type="region of interest" description="Disordered" evidence="1">
    <location>
        <begin position="343"/>
        <end position="384"/>
    </location>
</feature>
<accession>A0ABW2W3G6</accession>